<dbReference type="Gene3D" id="3.40.50.10470">
    <property type="entry name" value="Translation initiation factor eif-2b, domain 2"/>
    <property type="match status" value="1"/>
</dbReference>
<dbReference type="PANTHER" id="PTHR10233:SF21">
    <property type="entry name" value="NAGB_RPIA_COA TRANSFERASE-LIKE SUPERFAMILY PROTEIN"/>
    <property type="match status" value="1"/>
</dbReference>
<dbReference type="InterPro" id="IPR037171">
    <property type="entry name" value="NagB/RpiA_transferase-like"/>
</dbReference>
<dbReference type="Pfam" id="PF01008">
    <property type="entry name" value="IF-2B"/>
    <property type="match status" value="1"/>
</dbReference>
<accession>A0AAD6LZW4</accession>
<proteinExistence type="inferred from homology"/>
<evidence type="ECO:0000313" key="6">
    <source>
        <dbReference type="Proteomes" id="UP001164929"/>
    </source>
</evidence>
<evidence type="ECO:0000256" key="3">
    <source>
        <dbReference type="ARBA" id="ARBA00044356"/>
    </source>
</evidence>
<gene>
    <name evidence="5" type="ORF">NC653_028462</name>
</gene>
<dbReference type="EMBL" id="JAQIZT010000012">
    <property type="protein sequence ID" value="KAJ6976353.1"/>
    <property type="molecule type" value="Genomic_DNA"/>
</dbReference>
<protein>
    <recommendedName>
        <fullName evidence="2">Translation initiation factor eIF2B subunit delta</fullName>
    </recommendedName>
    <alternativeName>
        <fullName evidence="3">eIF2B GDP-GTP exchange factor subunit delta</fullName>
    </alternativeName>
</protein>
<dbReference type="AlphaFoldDB" id="A0AAD6LZW4"/>
<dbReference type="InterPro" id="IPR000649">
    <property type="entry name" value="IF-2B-related"/>
</dbReference>
<name>A0AAD6LZW4_9ROSI</name>
<evidence type="ECO:0000256" key="1">
    <source>
        <dbReference type="ARBA" id="ARBA00007251"/>
    </source>
</evidence>
<dbReference type="Proteomes" id="UP001164929">
    <property type="component" value="Chromosome 12"/>
</dbReference>
<dbReference type="PANTHER" id="PTHR10233">
    <property type="entry name" value="TRANSLATION INITIATION FACTOR EIF-2B"/>
    <property type="match status" value="1"/>
</dbReference>
<comment type="similarity">
    <text evidence="1 4">Belongs to the eIF-2B alpha/beta/delta subunits family.</text>
</comment>
<keyword evidence="6" id="KW-1185">Reference proteome</keyword>
<evidence type="ECO:0000313" key="5">
    <source>
        <dbReference type="EMBL" id="KAJ6976353.1"/>
    </source>
</evidence>
<dbReference type="InterPro" id="IPR042529">
    <property type="entry name" value="IF_2B-like_C"/>
</dbReference>
<evidence type="ECO:0000256" key="4">
    <source>
        <dbReference type="RuleBase" id="RU003814"/>
    </source>
</evidence>
<comment type="caution">
    <text evidence="5">The sequence shown here is derived from an EMBL/GenBank/DDBJ whole genome shotgun (WGS) entry which is preliminary data.</text>
</comment>
<reference evidence="5" key="1">
    <citation type="journal article" date="2023" name="Mol. Ecol. Resour.">
        <title>Chromosome-level genome assembly of a triploid poplar Populus alba 'Berolinensis'.</title>
        <authorList>
            <person name="Chen S."/>
            <person name="Yu Y."/>
            <person name="Wang X."/>
            <person name="Wang S."/>
            <person name="Zhang T."/>
            <person name="Zhou Y."/>
            <person name="He R."/>
            <person name="Meng N."/>
            <person name="Wang Y."/>
            <person name="Liu W."/>
            <person name="Liu Z."/>
            <person name="Liu J."/>
            <person name="Guo Q."/>
            <person name="Huang H."/>
            <person name="Sederoff R.R."/>
            <person name="Wang G."/>
            <person name="Qu G."/>
            <person name="Chen S."/>
        </authorList>
    </citation>
    <scope>NUCLEOTIDE SEQUENCE</scope>
    <source>
        <strain evidence="5">SC-2020</strain>
    </source>
</reference>
<organism evidence="5 6">
    <name type="scientific">Populus alba x Populus x berolinensis</name>
    <dbReference type="NCBI Taxonomy" id="444605"/>
    <lineage>
        <taxon>Eukaryota</taxon>
        <taxon>Viridiplantae</taxon>
        <taxon>Streptophyta</taxon>
        <taxon>Embryophyta</taxon>
        <taxon>Tracheophyta</taxon>
        <taxon>Spermatophyta</taxon>
        <taxon>Magnoliopsida</taxon>
        <taxon>eudicotyledons</taxon>
        <taxon>Gunneridae</taxon>
        <taxon>Pentapetalae</taxon>
        <taxon>rosids</taxon>
        <taxon>fabids</taxon>
        <taxon>Malpighiales</taxon>
        <taxon>Salicaceae</taxon>
        <taxon>Saliceae</taxon>
        <taxon>Populus</taxon>
    </lineage>
</organism>
<dbReference type="SUPFAM" id="SSF100950">
    <property type="entry name" value="NagB/RpiA/CoA transferase-like"/>
    <property type="match status" value="1"/>
</dbReference>
<sequence length="105" mass="11825">MGNAIRFLKSRIAKLPLTVSESEAKASLCADIDRDPDAISKVPGRKDINFLDDLTNKDNLQLLNLMYDATPSEYVSMIITDYGMIPPTSVPVIVREYGREHLWIQ</sequence>
<evidence type="ECO:0000256" key="2">
    <source>
        <dbReference type="ARBA" id="ARBA00044147"/>
    </source>
</evidence>